<dbReference type="AlphaFoldDB" id="A0A4R3JVX0"/>
<dbReference type="GO" id="GO:0047938">
    <property type="term" value="F:glucose-6-phosphate 1-epimerase activity"/>
    <property type="evidence" value="ECO:0007669"/>
    <property type="project" value="UniProtKB-UniRule"/>
</dbReference>
<name>A0A4R3JVX0_9PROT</name>
<evidence type="ECO:0000256" key="1">
    <source>
        <dbReference type="ARBA" id="ARBA00001096"/>
    </source>
</evidence>
<dbReference type="OrthoDB" id="9790727at2"/>
<dbReference type="Pfam" id="PF01263">
    <property type="entry name" value="Aldose_epim"/>
    <property type="match status" value="1"/>
</dbReference>
<keyword evidence="7" id="KW-1185">Reference proteome</keyword>
<comment type="catalytic activity">
    <reaction evidence="1">
        <text>alpha-D-glucose 6-phosphate = beta-D-glucose 6-phosphate</text>
        <dbReference type="Rhea" id="RHEA:16249"/>
        <dbReference type="ChEBI" id="CHEBI:58225"/>
        <dbReference type="ChEBI" id="CHEBI:58247"/>
        <dbReference type="EC" id="5.1.3.15"/>
    </reaction>
</comment>
<accession>A0A4R3JVX0</accession>
<gene>
    <name evidence="6" type="ORF">EDC61_11270</name>
</gene>
<evidence type="ECO:0000256" key="4">
    <source>
        <dbReference type="PIRNR" id="PIRNR016020"/>
    </source>
</evidence>
<evidence type="ECO:0000256" key="5">
    <source>
        <dbReference type="PIRSR" id="PIRSR016020-1"/>
    </source>
</evidence>
<comment type="similarity">
    <text evidence="2 4">Belongs to the glucose-6-phosphate 1-epimerase family.</text>
</comment>
<dbReference type="InterPro" id="IPR014718">
    <property type="entry name" value="GH-type_carb-bd"/>
</dbReference>
<dbReference type="GO" id="GO:0005975">
    <property type="term" value="P:carbohydrate metabolic process"/>
    <property type="evidence" value="ECO:0007669"/>
    <property type="project" value="InterPro"/>
</dbReference>
<evidence type="ECO:0000313" key="7">
    <source>
        <dbReference type="Proteomes" id="UP000295135"/>
    </source>
</evidence>
<dbReference type="RefSeq" id="WP_126463608.1">
    <property type="nucleotide sequence ID" value="NZ_AP018721.1"/>
</dbReference>
<dbReference type="GO" id="GO:0005737">
    <property type="term" value="C:cytoplasm"/>
    <property type="evidence" value="ECO:0007669"/>
    <property type="project" value="TreeGrafter"/>
</dbReference>
<dbReference type="InterPro" id="IPR011013">
    <property type="entry name" value="Gal_mutarotase_sf_dom"/>
</dbReference>
<dbReference type="Proteomes" id="UP000295135">
    <property type="component" value="Unassembled WGS sequence"/>
</dbReference>
<feature type="active site" evidence="5">
    <location>
        <position position="171"/>
    </location>
</feature>
<dbReference type="InterPro" id="IPR025532">
    <property type="entry name" value="G6P_1-epimerase"/>
</dbReference>
<dbReference type="PANTHER" id="PTHR11122:SF13">
    <property type="entry name" value="GLUCOSE-6-PHOSPHATE 1-EPIMERASE"/>
    <property type="match status" value="1"/>
</dbReference>
<dbReference type="EMBL" id="SLZY01000012">
    <property type="protein sequence ID" value="TCS71053.1"/>
    <property type="molecule type" value="Genomic_DNA"/>
</dbReference>
<keyword evidence="3 4" id="KW-0413">Isomerase</keyword>
<comment type="caution">
    <text evidence="6">The sequence shown here is derived from an EMBL/GenBank/DDBJ whole genome shotgun (WGS) entry which is preliminary data.</text>
</comment>
<evidence type="ECO:0000256" key="2">
    <source>
        <dbReference type="ARBA" id="ARBA00005866"/>
    </source>
</evidence>
<dbReference type="GO" id="GO:0030246">
    <property type="term" value="F:carbohydrate binding"/>
    <property type="evidence" value="ECO:0007669"/>
    <property type="project" value="UniProtKB-UniRule"/>
</dbReference>
<dbReference type="EC" id="5.1.3.15" evidence="4"/>
<evidence type="ECO:0000256" key="3">
    <source>
        <dbReference type="ARBA" id="ARBA00023235"/>
    </source>
</evidence>
<dbReference type="Gene3D" id="2.70.98.10">
    <property type="match status" value="1"/>
</dbReference>
<feature type="active site" evidence="5">
    <location>
        <position position="279"/>
    </location>
</feature>
<dbReference type="InterPro" id="IPR008183">
    <property type="entry name" value="Aldose_1/G6P_1-epimerase"/>
</dbReference>
<proteinExistence type="inferred from homology"/>
<reference evidence="6 7" key="1">
    <citation type="submission" date="2019-03" db="EMBL/GenBank/DDBJ databases">
        <title>Genomic Encyclopedia of Type Strains, Phase IV (KMG-IV): sequencing the most valuable type-strain genomes for metagenomic binning, comparative biology and taxonomic classification.</title>
        <authorList>
            <person name="Goeker M."/>
        </authorList>
    </citation>
    <scope>NUCLEOTIDE SEQUENCE [LARGE SCALE GENOMIC DNA]</scope>
    <source>
        <strain evidence="6 7">DSM 103923</strain>
    </source>
</reference>
<organism evidence="6 7">
    <name type="scientific">Sulfuritortus calidifontis</name>
    <dbReference type="NCBI Taxonomy" id="1914471"/>
    <lineage>
        <taxon>Bacteria</taxon>
        <taxon>Pseudomonadati</taxon>
        <taxon>Pseudomonadota</taxon>
        <taxon>Betaproteobacteria</taxon>
        <taxon>Nitrosomonadales</taxon>
        <taxon>Thiobacillaceae</taxon>
        <taxon>Sulfuritortus</taxon>
    </lineage>
</organism>
<sequence length="307" mass="34085">MTPLEHLNARRAIEGQLRFRANDQGLIFADIDNDFAQASLCLQGGHLVSWRPKDQARPVVWVSSAAKFAPGKSIRGGVPVCWPWFGPHETEAGFPAHGFARTVPWEVTDSCTLETGETEIALMLLETEQTRAQWPHRSRLEIMLSVGRSLKITLMTTNLDDHDFVIGEALHTYFEIGDIGEVRVTGLEGSEYLDKVDNFARKRQDGAIAFNGETDRVYVNTGAECAIEDARLKRRIRIAKSGSQSTVVWTPWAEKAEKMGDFGPGISGQGGWREMVCVESANALDNRVTVPAGQTHRLTVEYSVEPF</sequence>
<dbReference type="SUPFAM" id="SSF74650">
    <property type="entry name" value="Galactose mutarotase-like"/>
    <property type="match status" value="1"/>
</dbReference>
<evidence type="ECO:0000313" key="6">
    <source>
        <dbReference type="EMBL" id="TCS71053.1"/>
    </source>
</evidence>
<protein>
    <recommendedName>
        <fullName evidence="4">Putative glucose-6-phosphate 1-epimerase</fullName>
        <ecNumber evidence="4">5.1.3.15</ecNumber>
    </recommendedName>
</protein>
<dbReference type="PIRSF" id="PIRSF016020">
    <property type="entry name" value="PHexose_mutarotase"/>
    <property type="match status" value="1"/>
</dbReference>
<dbReference type="CDD" id="cd09020">
    <property type="entry name" value="D-hex-6-P-epi_like"/>
    <property type="match status" value="1"/>
</dbReference>
<dbReference type="PANTHER" id="PTHR11122">
    <property type="entry name" value="APOSPORY-ASSOCIATED PROTEIN C-RELATED"/>
    <property type="match status" value="1"/>
</dbReference>